<proteinExistence type="predicted"/>
<evidence type="ECO:0000313" key="8">
    <source>
        <dbReference type="EMBL" id="GAA1638918.1"/>
    </source>
</evidence>
<organism evidence="8 9">
    <name type="scientific">Nonomuraea maheshkhaliensis</name>
    <dbReference type="NCBI Taxonomy" id="419590"/>
    <lineage>
        <taxon>Bacteria</taxon>
        <taxon>Bacillati</taxon>
        <taxon>Actinomycetota</taxon>
        <taxon>Actinomycetes</taxon>
        <taxon>Streptosporangiales</taxon>
        <taxon>Streptosporangiaceae</taxon>
        <taxon>Nonomuraea</taxon>
    </lineage>
</organism>
<dbReference type="Gene3D" id="1.20.1250.20">
    <property type="entry name" value="MFS general substrate transporter like domains"/>
    <property type="match status" value="2"/>
</dbReference>
<dbReference type="InterPro" id="IPR051788">
    <property type="entry name" value="MFS_Transporter"/>
</dbReference>
<dbReference type="PANTHER" id="PTHR23514">
    <property type="entry name" value="BYPASS OF STOP CODON PROTEIN 6"/>
    <property type="match status" value="1"/>
</dbReference>
<feature type="transmembrane region" description="Helical" evidence="6">
    <location>
        <begin position="99"/>
        <end position="120"/>
    </location>
</feature>
<accession>A0ABN2FBV2</accession>
<evidence type="ECO:0000256" key="3">
    <source>
        <dbReference type="ARBA" id="ARBA00022989"/>
    </source>
</evidence>
<feature type="transmembrane region" description="Helical" evidence="6">
    <location>
        <begin position="141"/>
        <end position="160"/>
    </location>
</feature>
<keyword evidence="3 6" id="KW-1133">Transmembrane helix</keyword>
<evidence type="ECO:0000256" key="2">
    <source>
        <dbReference type="ARBA" id="ARBA00022692"/>
    </source>
</evidence>
<comment type="subcellular location">
    <subcellularLocation>
        <location evidence="1">Cell membrane</location>
        <topology evidence="1">Multi-pass membrane protein</topology>
    </subcellularLocation>
</comment>
<feature type="region of interest" description="Disordered" evidence="5">
    <location>
        <begin position="187"/>
        <end position="220"/>
    </location>
</feature>
<feature type="transmembrane region" description="Helical" evidence="6">
    <location>
        <begin position="261"/>
        <end position="282"/>
    </location>
</feature>
<comment type="caution">
    <text evidence="8">The sequence shown here is derived from an EMBL/GenBank/DDBJ whole genome shotgun (WGS) entry which is preliminary data.</text>
</comment>
<sequence length="427" mass="42572">MCTDTQASHRLRAWVPYAGFAVFGAFWGVWGASVPAIRDQAALTDGQLGTVLLFIAAGALPAMPLAGRAVDRWGHRVTAITLTALGIAGIAVAVTAHDLPALCAGLAVLGASSGAADVAINAAAGGVERATGRPVITRAHGVFSLAVVAASLVTGLLNAAGLPVVAPYALVLLAAGVVSAAVVTGRRTQTETTARHDHVRPQPDPARTSTTHSPDSRRPGLRAHLPLLLVAGGLGALGFAVENAHQSWSAVYLADAVHAGPALIGAGPAVFALAVALTRFAIGAVQTRRALHAWTVLTGGAVISAAGTSLLALTTYLPLALLGLALAAVGTAVLFPTVLGLATANVPTAARGAATSVVSTSAYVGYLAGPVYVGYWAQAAGLPGAMLAVASLAAALALLAWPALRAVVPSSVRHSTAEAETTGGPRT</sequence>
<feature type="transmembrane region" description="Helical" evidence="6">
    <location>
        <begin position="353"/>
        <end position="373"/>
    </location>
</feature>
<feature type="transmembrane region" description="Helical" evidence="6">
    <location>
        <begin position="223"/>
        <end position="241"/>
    </location>
</feature>
<feature type="transmembrane region" description="Helical" evidence="6">
    <location>
        <begin position="319"/>
        <end position="341"/>
    </location>
</feature>
<feature type="transmembrane region" description="Helical" evidence="6">
    <location>
        <begin position="14"/>
        <end position="34"/>
    </location>
</feature>
<gene>
    <name evidence="8" type="ORF">GCM10009733_040070</name>
</gene>
<feature type="transmembrane region" description="Helical" evidence="6">
    <location>
        <begin position="166"/>
        <end position="185"/>
    </location>
</feature>
<dbReference type="PROSITE" id="PS50850">
    <property type="entry name" value="MFS"/>
    <property type="match status" value="1"/>
</dbReference>
<evidence type="ECO:0000256" key="4">
    <source>
        <dbReference type="ARBA" id="ARBA00023136"/>
    </source>
</evidence>
<dbReference type="EMBL" id="BAAAMU010000026">
    <property type="protein sequence ID" value="GAA1638918.1"/>
    <property type="molecule type" value="Genomic_DNA"/>
</dbReference>
<evidence type="ECO:0000259" key="7">
    <source>
        <dbReference type="PROSITE" id="PS50850"/>
    </source>
</evidence>
<name>A0ABN2FBV2_9ACTN</name>
<reference evidence="8 9" key="1">
    <citation type="journal article" date="2019" name="Int. J. Syst. Evol. Microbiol.">
        <title>The Global Catalogue of Microorganisms (GCM) 10K type strain sequencing project: providing services to taxonomists for standard genome sequencing and annotation.</title>
        <authorList>
            <consortium name="The Broad Institute Genomics Platform"/>
            <consortium name="The Broad Institute Genome Sequencing Center for Infectious Disease"/>
            <person name="Wu L."/>
            <person name="Ma J."/>
        </authorList>
    </citation>
    <scope>NUCLEOTIDE SEQUENCE [LARGE SCALE GENOMIC DNA]</scope>
    <source>
        <strain evidence="8 9">JCM 13929</strain>
    </source>
</reference>
<keyword evidence="4 6" id="KW-0472">Membrane</keyword>
<evidence type="ECO:0000256" key="1">
    <source>
        <dbReference type="ARBA" id="ARBA00004651"/>
    </source>
</evidence>
<dbReference type="RefSeq" id="WP_346106768.1">
    <property type="nucleotide sequence ID" value="NZ_BAAAMU010000026.1"/>
</dbReference>
<dbReference type="PANTHER" id="PTHR23514:SF13">
    <property type="entry name" value="INNER MEMBRANE PROTEIN YBJJ"/>
    <property type="match status" value="1"/>
</dbReference>
<dbReference type="Pfam" id="PF07690">
    <property type="entry name" value="MFS_1"/>
    <property type="match status" value="1"/>
</dbReference>
<protein>
    <submittedName>
        <fullName evidence="8">MFS transporter</fullName>
    </submittedName>
</protein>
<feature type="transmembrane region" description="Helical" evidence="6">
    <location>
        <begin position="73"/>
        <end position="93"/>
    </location>
</feature>
<evidence type="ECO:0000313" key="9">
    <source>
        <dbReference type="Proteomes" id="UP001500064"/>
    </source>
</evidence>
<keyword evidence="2 6" id="KW-0812">Transmembrane</keyword>
<dbReference type="InterPro" id="IPR020846">
    <property type="entry name" value="MFS_dom"/>
</dbReference>
<evidence type="ECO:0000256" key="5">
    <source>
        <dbReference type="SAM" id="MobiDB-lite"/>
    </source>
</evidence>
<dbReference type="InterPro" id="IPR036259">
    <property type="entry name" value="MFS_trans_sf"/>
</dbReference>
<dbReference type="SUPFAM" id="SSF103473">
    <property type="entry name" value="MFS general substrate transporter"/>
    <property type="match status" value="1"/>
</dbReference>
<keyword evidence="9" id="KW-1185">Reference proteome</keyword>
<feature type="domain" description="Major facilitator superfamily (MFS) profile" evidence="7">
    <location>
        <begin position="228"/>
        <end position="427"/>
    </location>
</feature>
<dbReference type="Proteomes" id="UP001500064">
    <property type="component" value="Unassembled WGS sequence"/>
</dbReference>
<dbReference type="InterPro" id="IPR011701">
    <property type="entry name" value="MFS"/>
</dbReference>
<feature type="transmembrane region" description="Helical" evidence="6">
    <location>
        <begin position="46"/>
        <end position="66"/>
    </location>
</feature>
<feature type="transmembrane region" description="Helical" evidence="6">
    <location>
        <begin position="385"/>
        <end position="404"/>
    </location>
</feature>
<feature type="transmembrane region" description="Helical" evidence="6">
    <location>
        <begin position="294"/>
        <end position="313"/>
    </location>
</feature>
<evidence type="ECO:0000256" key="6">
    <source>
        <dbReference type="SAM" id="Phobius"/>
    </source>
</evidence>